<dbReference type="EnsemblPlants" id="ONIVA09G08780.1">
    <property type="protein sequence ID" value="ONIVA09G08780.1"/>
    <property type="gene ID" value="ONIVA09G08780"/>
</dbReference>
<reference evidence="2" key="1">
    <citation type="submission" date="2015-04" db="UniProtKB">
        <authorList>
            <consortium name="EnsemblPlants"/>
        </authorList>
    </citation>
    <scope>IDENTIFICATION</scope>
    <source>
        <strain evidence="2">SL10</strain>
    </source>
</reference>
<dbReference type="Gramene" id="ONIVA09G08780.1">
    <property type="protein sequence ID" value="ONIVA09G08780.1"/>
    <property type="gene ID" value="ONIVA09G08780"/>
</dbReference>
<protein>
    <submittedName>
        <fullName evidence="2">Uncharacterized protein</fullName>
    </submittedName>
</protein>
<proteinExistence type="predicted"/>
<keyword evidence="3" id="KW-1185">Reference proteome</keyword>
<evidence type="ECO:0000313" key="2">
    <source>
        <dbReference type="EnsemblPlants" id="ONIVA09G08780.1"/>
    </source>
</evidence>
<feature type="region of interest" description="Disordered" evidence="1">
    <location>
        <begin position="148"/>
        <end position="175"/>
    </location>
</feature>
<dbReference type="Proteomes" id="UP000006591">
    <property type="component" value="Chromosome 9"/>
</dbReference>
<reference evidence="2" key="2">
    <citation type="submission" date="2018-04" db="EMBL/GenBank/DDBJ databases">
        <title>OnivRS2 (Oryza nivara Reference Sequence Version 2).</title>
        <authorList>
            <person name="Zhang J."/>
            <person name="Kudrna D."/>
            <person name="Lee S."/>
            <person name="Talag J."/>
            <person name="Rajasekar S."/>
            <person name="Welchert J."/>
            <person name="Hsing Y.-I."/>
            <person name="Wing R.A."/>
        </authorList>
    </citation>
    <scope>NUCLEOTIDE SEQUENCE [LARGE SCALE GENOMIC DNA]</scope>
    <source>
        <strain evidence="2">SL10</strain>
    </source>
</reference>
<name>A0A0E0IJ56_ORYNI</name>
<evidence type="ECO:0000313" key="3">
    <source>
        <dbReference type="Proteomes" id="UP000006591"/>
    </source>
</evidence>
<dbReference type="HOGENOM" id="CLU_1534962_0_0_1"/>
<accession>A0A0E0IJ56</accession>
<evidence type="ECO:0000256" key="1">
    <source>
        <dbReference type="SAM" id="MobiDB-lite"/>
    </source>
</evidence>
<sequence length="175" mass="19822">MAHQDHDEPRRSRCRRRDVASTITISEILESPAIVRHRHVALKDATELHFMINDSGFTVVVEDALSWANYHGLHDDIKDVGGDGAVHGDVDSGVLLRPDPSSVERRRRLERDEDGSLLGVVRTLHVKDGRHVCLEVWDAESSSAAPTTTRVRRRWRESTNSILHGQRDRQGRRDA</sequence>
<feature type="compositionally biased region" description="Basic and acidic residues" evidence="1">
    <location>
        <begin position="165"/>
        <end position="175"/>
    </location>
</feature>
<dbReference type="AlphaFoldDB" id="A0A0E0IJ56"/>
<organism evidence="2">
    <name type="scientific">Oryza nivara</name>
    <name type="common">Indian wild rice</name>
    <name type="synonym">Oryza sativa f. spontanea</name>
    <dbReference type="NCBI Taxonomy" id="4536"/>
    <lineage>
        <taxon>Eukaryota</taxon>
        <taxon>Viridiplantae</taxon>
        <taxon>Streptophyta</taxon>
        <taxon>Embryophyta</taxon>
        <taxon>Tracheophyta</taxon>
        <taxon>Spermatophyta</taxon>
        <taxon>Magnoliopsida</taxon>
        <taxon>Liliopsida</taxon>
        <taxon>Poales</taxon>
        <taxon>Poaceae</taxon>
        <taxon>BOP clade</taxon>
        <taxon>Oryzoideae</taxon>
        <taxon>Oryzeae</taxon>
        <taxon>Oryzinae</taxon>
        <taxon>Oryza</taxon>
    </lineage>
</organism>